<dbReference type="SUPFAM" id="SSF103473">
    <property type="entry name" value="MFS general substrate transporter"/>
    <property type="match status" value="1"/>
</dbReference>
<comment type="subcellular location">
    <subcellularLocation>
        <location evidence="1">Cell membrane</location>
        <topology evidence="1">Multi-pass membrane protein</topology>
    </subcellularLocation>
</comment>
<dbReference type="GO" id="GO:0005886">
    <property type="term" value="C:plasma membrane"/>
    <property type="evidence" value="ECO:0007669"/>
    <property type="project" value="UniProtKB-SubCell"/>
</dbReference>
<name>A0A6L5H4S8_STRMT</name>
<keyword evidence="4" id="KW-0812">Transmembrane</keyword>
<evidence type="ECO:0000256" key="1">
    <source>
        <dbReference type="ARBA" id="ARBA00004651"/>
    </source>
</evidence>
<dbReference type="Proteomes" id="UP000477834">
    <property type="component" value="Unassembled WGS sequence"/>
</dbReference>
<dbReference type="PROSITE" id="PS50850">
    <property type="entry name" value="MFS"/>
    <property type="match status" value="1"/>
</dbReference>
<dbReference type="RefSeq" id="WP_153193145.1">
    <property type="nucleotide sequence ID" value="NZ_WIIS01000005.1"/>
</dbReference>
<organism evidence="8 9">
    <name type="scientific">Streptococcus mitis</name>
    <dbReference type="NCBI Taxonomy" id="28037"/>
    <lineage>
        <taxon>Bacteria</taxon>
        <taxon>Bacillati</taxon>
        <taxon>Bacillota</taxon>
        <taxon>Bacilli</taxon>
        <taxon>Lactobacillales</taxon>
        <taxon>Streptococcaceae</taxon>
        <taxon>Streptococcus</taxon>
        <taxon>Streptococcus mitis group</taxon>
    </lineage>
</organism>
<dbReference type="InterPro" id="IPR010290">
    <property type="entry name" value="TM_effector"/>
</dbReference>
<protein>
    <submittedName>
        <fullName evidence="8">MFS transporter</fullName>
    </submittedName>
</protein>
<dbReference type="EMBL" id="WIKE01000004">
    <property type="protein sequence ID" value="MQQ63683.1"/>
    <property type="molecule type" value="Genomic_DNA"/>
</dbReference>
<sequence length="397" mass="43915">MNRNYKILWLTFLVSNFGDWLRKLALPLLVFEKTGSPFHMATLYGISFLPWILFSLVGGILADKFKKVYIISICHLISLIILSLLIISFKNDNILLLLIYILTFLLSSTEPLVHPAFQSLLPQIVTDNQLSKANSGIQLIDNTLNLIGPMISGSVLLLINPAKVLWVNALTFLIASVLILFIKTPENTLVNISKKESLSKTISIGLHYVKNDKIILSGAILFFGTNFAIHIFQANLVYYITDVLGYTSFHYGLILSIAGVGAILGAILAPELIKKFRYGKILSISTMLAGLSTMLLSINTNYIYMGVFLGLSNMFGNINAITYFTLRQKVVKKEMLGRVVSITRMISFASIPLGAYLGGILVSHNLTIISILILAGTIRFLAGGFSYFSPLTKSKNY</sequence>
<evidence type="ECO:0000313" key="9">
    <source>
        <dbReference type="Proteomes" id="UP000477834"/>
    </source>
</evidence>
<evidence type="ECO:0000259" key="7">
    <source>
        <dbReference type="PROSITE" id="PS50850"/>
    </source>
</evidence>
<dbReference type="InterPro" id="IPR036259">
    <property type="entry name" value="MFS_trans_sf"/>
</dbReference>
<feature type="domain" description="Major facilitator superfamily (MFS) profile" evidence="7">
    <location>
        <begin position="4"/>
        <end position="394"/>
    </location>
</feature>
<evidence type="ECO:0000256" key="6">
    <source>
        <dbReference type="ARBA" id="ARBA00023136"/>
    </source>
</evidence>
<evidence type="ECO:0000256" key="2">
    <source>
        <dbReference type="ARBA" id="ARBA00022448"/>
    </source>
</evidence>
<keyword evidence="3" id="KW-1003">Cell membrane</keyword>
<dbReference type="Gene3D" id="1.20.1250.20">
    <property type="entry name" value="MFS general substrate transporter like domains"/>
    <property type="match status" value="2"/>
</dbReference>
<reference evidence="8 9" key="1">
    <citation type="submission" date="2019-10" db="EMBL/GenBank/DDBJ databases">
        <title>Streptococcus mitis of the oral and urogenital tracts.</title>
        <authorList>
            <person name="Price T."/>
            <person name="Mores C.R."/>
            <person name="Putonti C."/>
            <person name="Wolfe A.J."/>
        </authorList>
    </citation>
    <scope>NUCLEOTIDE SEQUENCE [LARGE SCALE GENOMIC DNA]</scope>
    <source>
        <strain evidence="8 9">SM05</strain>
    </source>
</reference>
<keyword evidence="5" id="KW-1133">Transmembrane helix</keyword>
<comment type="caution">
    <text evidence="8">The sequence shown here is derived from an EMBL/GenBank/DDBJ whole genome shotgun (WGS) entry which is preliminary data.</text>
</comment>
<dbReference type="PANTHER" id="PTHR23513">
    <property type="entry name" value="INTEGRAL MEMBRANE EFFLUX PROTEIN-RELATED"/>
    <property type="match status" value="1"/>
</dbReference>
<accession>A0A6L5H4S8</accession>
<evidence type="ECO:0000256" key="4">
    <source>
        <dbReference type="ARBA" id="ARBA00022692"/>
    </source>
</evidence>
<dbReference type="CDD" id="cd06173">
    <property type="entry name" value="MFS_MefA_like"/>
    <property type="match status" value="1"/>
</dbReference>
<dbReference type="InterPro" id="IPR020846">
    <property type="entry name" value="MFS_dom"/>
</dbReference>
<keyword evidence="2" id="KW-0813">Transport</keyword>
<dbReference type="PANTHER" id="PTHR23513:SF6">
    <property type="entry name" value="MAJOR FACILITATOR SUPERFAMILY ASSOCIATED DOMAIN-CONTAINING PROTEIN"/>
    <property type="match status" value="1"/>
</dbReference>
<evidence type="ECO:0000256" key="5">
    <source>
        <dbReference type="ARBA" id="ARBA00022989"/>
    </source>
</evidence>
<evidence type="ECO:0000313" key="8">
    <source>
        <dbReference type="EMBL" id="MQQ63683.1"/>
    </source>
</evidence>
<dbReference type="GO" id="GO:0022857">
    <property type="term" value="F:transmembrane transporter activity"/>
    <property type="evidence" value="ECO:0007669"/>
    <property type="project" value="InterPro"/>
</dbReference>
<proteinExistence type="predicted"/>
<gene>
    <name evidence="8" type="ORF">GEZ69_04375</name>
</gene>
<keyword evidence="6" id="KW-0472">Membrane</keyword>
<evidence type="ECO:0000256" key="3">
    <source>
        <dbReference type="ARBA" id="ARBA00022475"/>
    </source>
</evidence>
<dbReference type="Pfam" id="PF05977">
    <property type="entry name" value="MFS_3"/>
    <property type="match status" value="1"/>
</dbReference>
<dbReference type="AlphaFoldDB" id="A0A6L5H4S8"/>